<evidence type="ECO:0000256" key="2">
    <source>
        <dbReference type="ARBA" id="ARBA00010992"/>
    </source>
</evidence>
<evidence type="ECO:0000256" key="5">
    <source>
        <dbReference type="ARBA" id="ARBA00022989"/>
    </source>
</evidence>
<dbReference type="PRINTS" id="PR00171">
    <property type="entry name" value="SUGRTRNSPORT"/>
</dbReference>
<evidence type="ECO:0000256" key="3">
    <source>
        <dbReference type="ARBA" id="ARBA00022448"/>
    </source>
</evidence>
<feature type="transmembrane region" description="Helical" evidence="8">
    <location>
        <begin position="100"/>
        <end position="119"/>
    </location>
</feature>
<evidence type="ECO:0000256" key="8">
    <source>
        <dbReference type="SAM" id="Phobius"/>
    </source>
</evidence>
<comment type="caution">
    <text evidence="10">The sequence shown here is derived from an EMBL/GenBank/DDBJ whole genome shotgun (WGS) entry which is preliminary data.</text>
</comment>
<dbReference type="Gene3D" id="1.20.1250.20">
    <property type="entry name" value="MFS general substrate transporter like domains"/>
    <property type="match status" value="1"/>
</dbReference>
<dbReference type="GO" id="GO:0005351">
    <property type="term" value="F:carbohydrate:proton symporter activity"/>
    <property type="evidence" value="ECO:0007669"/>
    <property type="project" value="TreeGrafter"/>
</dbReference>
<feature type="transmembrane region" description="Helical" evidence="8">
    <location>
        <begin position="283"/>
        <end position="304"/>
    </location>
</feature>
<proteinExistence type="inferred from homology"/>
<dbReference type="AlphaFoldDB" id="A0AAN7YJT2"/>
<feature type="transmembrane region" description="Helical" evidence="8">
    <location>
        <begin position="158"/>
        <end position="180"/>
    </location>
</feature>
<comment type="similarity">
    <text evidence="2 7">Belongs to the major facilitator superfamily. Sugar transporter (TC 2.A.1.1) family.</text>
</comment>
<dbReference type="FunFam" id="1.20.1250.20:FF:000026">
    <property type="entry name" value="MFS quinate transporter QutD"/>
    <property type="match status" value="1"/>
</dbReference>
<dbReference type="InterPro" id="IPR005829">
    <property type="entry name" value="Sugar_transporter_CS"/>
</dbReference>
<dbReference type="PROSITE" id="PS00217">
    <property type="entry name" value="SUGAR_TRANSPORT_2"/>
    <property type="match status" value="1"/>
</dbReference>
<dbReference type="EMBL" id="JAVRRJ010000002">
    <property type="protein sequence ID" value="KAK5089039.1"/>
    <property type="molecule type" value="Genomic_DNA"/>
</dbReference>
<organism evidence="10 11">
    <name type="scientific">Lithohypha guttulata</name>
    <dbReference type="NCBI Taxonomy" id="1690604"/>
    <lineage>
        <taxon>Eukaryota</taxon>
        <taxon>Fungi</taxon>
        <taxon>Dikarya</taxon>
        <taxon>Ascomycota</taxon>
        <taxon>Pezizomycotina</taxon>
        <taxon>Eurotiomycetes</taxon>
        <taxon>Chaetothyriomycetidae</taxon>
        <taxon>Chaetothyriales</taxon>
        <taxon>Trichomeriaceae</taxon>
        <taxon>Lithohypha</taxon>
    </lineage>
</organism>
<feature type="transmembrane region" description="Helical" evidence="8">
    <location>
        <begin position="391"/>
        <end position="415"/>
    </location>
</feature>
<dbReference type="InterPro" id="IPR005828">
    <property type="entry name" value="MFS_sugar_transport-like"/>
</dbReference>
<dbReference type="InterPro" id="IPR050360">
    <property type="entry name" value="MFS_Sugar_Transporters"/>
</dbReference>
<keyword evidence="5 8" id="KW-1133">Transmembrane helix</keyword>
<dbReference type="Proteomes" id="UP001309876">
    <property type="component" value="Unassembled WGS sequence"/>
</dbReference>
<accession>A0AAN7YJT2</accession>
<evidence type="ECO:0000256" key="1">
    <source>
        <dbReference type="ARBA" id="ARBA00004141"/>
    </source>
</evidence>
<protein>
    <recommendedName>
        <fullName evidence="9">Major facilitator superfamily (MFS) profile domain-containing protein</fullName>
    </recommendedName>
</protein>
<dbReference type="PANTHER" id="PTHR48022">
    <property type="entry name" value="PLASTIDIC GLUCOSE TRANSPORTER 4"/>
    <property type="match status" value="1"/>
</dbReference>
<keyword evidence="11" id="KW-1185">Reference proteome</keyword>
<dbReference type="Pfam" id="PF00083">
    <property type="entry name" value="Sugar_tr"/>
    <property type="match status" value="1"/>
</dbReference>
<evidence type="ECO:0000313" key="10">
    <source>
        <dbReference type="EMBL" id="KAK5089039.1"/>
    </source>
</evidence>
<sequence>MGFNLHAEGTTDPKEVRNFKIHLIAIVASMSAIAMGYDTSVIGGTMALDSFRRDFDLLNVSKTARDTLQGNIVSTFQAGCFFGALLTFPLAEKIGRKKAIMYSSLIFLAGGTLMTASHGVIGMLIAGRAVAGLGIGAVSLIVPVYIAETSPPSIRGRLVGIFEIASQGGGMCGFWINYAVDRTISRRTQTQWIVPLGLQLLPGILLFFGIMWCPESPRWLAKKDRWEDAEKILIDIRQLPANHEYIQGEMADIRLQVEERSTMRMSKKAQFQKLFAPGTRNRIAIGLLLMACQNLTGVNIITYYSPRIFETLGITGTDTKLFATGFYGIAKTLGMVLFSLYLVEKVGRRNGLIYGAFIGSLPMWFIGGYVMKADPAGAAARGELTRDAAGYVAMVCVYLYGFIYCATWQGITWVYCSEIFPLDIRMLCVAITTADQWLWSFVISRTTPYMITSLGYGTYMFFGSLMVLMGFWAFFFIPETRGLTLEDMDILFSGTMHTAVWQSLKTRRSVKDVLADRRGSDDVQSVKGGQVLDEKHVGLTHIEAVGVSSNDDPAFPKNSRVLSC</sequence>
<dbReference type="PROSITE" id="PS00216">
    <property type="entry name" value="SUGAR_TRANSPORT_1"/>
    <property type="match status" value="2"/>
</dbReference>
<reference evidence="10 11" key="1">
    <citation type="submission" date="2023-08" db="EMBL/GenBank/DDBJ databases">
        <title>Black Yeasts Isolated from many extreme environments.</title>
        <authorList>
            <person name="Coleine C."/>
            <person name="Stajich J.E."/>
            <person name="Selbmann L."/>
        </authorList>
    </citation>
    <scope>NUCLEOTIDE SEQUENCE [LARGE SCALE GENOMIC DNA]</scope>
    <source>
        <strain evidence="10 11">CCFEE 5910</strain>
    </source>
</reference>
<dbReference type="PANTHER" id="PTHR48022:SF42">
    <property type="entry name" value="MAJOR FACILITATOR SUPERFAMILY (MFS) PROFILE DOMAIN-CONTAINING PROTEIN"/>
    <property type="match status" value="1"/>
</dbReference>
<dbReference type="InterPro" id="IPR003663">
    <property type="entry name" value="Sugar/inositol_transpt"/>
</dbReference>
<keyword evidence="3 7" id="KW-0813">Transport</keyword>
<name>A0AAN7YJT2_9EURO</name>
<dbReference type="GO" id="GO:0016020">
    <property type="term" value="C:membrane"/>
    <property type="evidence" value="ECO:0007669"/>
    <property type="project" value="UniProtKB-SubCell"/>
</dbReference>
<feature type="transmembrane region" description="Helical" evidence="8">
    <location>
        <begin position="21"/>
        <end position="48"/>
    </location>
</feature>
<evidence type="ECO:0000256" key="7">
    <source>
        <dbReference type="RuleBase" id="RU003346"/>
    </source>
</evidence>
<evidence type="ECO:0000313" key="11">
    <source>
        <dbReference type="Proteomes" id="UP001309876"/>
    </source>
</evidence>
<dbReference type="InterPro" id="IPR020846">
    <property type="entry name" value="MFS_dom"/>
</dbReference>
<feature type="transmembrane region" description="Helical" evidence="8">
    <location>
        <begin position="456"/>
        <end position="477"/>
    </location>
</feature>
<evidence type="ECO:0000256" key="4">
    <source>
        <dbReference type="ARBA" id="ARBA00022692"/>
    </source>
</evidence>
<evidence type="ECO:0000259" key="9">
    <source>
        <dbReference type="PROSITE" id="PS50850"/>
    </source>
</evidence>
<feature type="transmembrane region" description="Helical" evidence="8">
    <location>
        <begin position="68"/>
        <end position="88"/>
    </location>
</feature>
<dbReference type="NCBIfam" id="TIGR00879">
    <property type="entry name" value="SP"/>
    <property type="match status" value="1"/>
</dbReference>
<feature type="transmembrane region" description="Helical" evidence="8">
    <location>
        <begin position="352"/>
        <end position="371"/>
    </location>
</feature>
<dbReference type="PROSITE" id="PS50850">
    <property type="entry name" value="MFS"/>
    <property type="match status" value="1"/>
</dbReference>
<dbReference type="InterPro" id="IPR036259">
    <property type="entry name" value="MFS_trans_sf"/>
</dbReference>
<keyword evidence="4 8" id="KW-0812">Transmembrane</keyword>
<feature type="transmembrane region" description="Helical" evidence="8">
    <location>
        <begin position="324"/>
        <end position="343"/>
    </location>
</feature>
<feature type="transmembrane region" description="Helical" evidence="8">
    <location>
        <begin position="125"/>
        <end position="146"/>
    </location>
</feature>
<evidence type="ECO:0000256" key="6">
    <source>
        <dbReference type="ARBA" id="ARBA00023136"/>
    </source>
</evidence>
<comment type="subcellular location">
    <subcellularLocation>
        <location evidence="1">Membrane</location>
        <topology evidence="1">Multi-pass membrane protein</topology>
    </subcellularLocation>
</comment>
<feature type="transmembrane region" description="Helical" evidence="8">
    <location>
        <begin position="192"/>
        <end position="213"/>
    </location>
</feature>
<gene>
    <name evidence="10" type="ORF">LTR05_003263</name>
</gene>
<feature type="domain" description="Major facilitator superfamily (MFS) profile" evidence="9">
    <location>
        <begin position="24"/>
        <end position="481"/>
    </location>
</feature>
<dbReference type="SUPFAM" id="SSF103473">
    <property type="entry name" value="MFS general substrate transporter"/>
    <property type="match status" value="1"/>
</dbReference>
<keyword evidence="6 8" id="KW-0472">Membrane</keyword>